<keyword evidence="4" id="KW-0547">Nucleotide-binding</keyword>
<evidence type="ECO:0000256" key="5">
    <source>
        <dbReference type="ARBA" id="ARBA00022777"/>
    </source>
</evidence>
<dbReference type="RefSeq" id="WP_345402166.1">
    <property type="nucleotide sequence ID" value="NZ_BAABHG010000013.1"/>
</dbReference>
<gene>
    <name evidence="10" type="primary">lanKC</name>
    <name evidence="10" type="ORF">ACFSYJ_00800</name>
</gene>
<dbReference type="Gene3D" id="1.10.510.10">
    <property type="entry name" value="Transferase(Phosphotransferase) domain 1"/>
    <property type="match status" value="1"/>
</dbReference>
<evidence type="ECO:0000256" key="6">
    <source>
        <dbReference type="ARBA" id="ARBA00022840"/>
    </source>
</evidence>
<dbReference type="CDD" id="cd04791">
    <property type="entry name" value="LanC_SerThrkinase"/>
    <property type="match status" value="1"/>
</dbReference>
<protein>
    <recommendedName>
        <fullName evidence="1">non-specific serine/threonine protein kinase</fullName>
        <ecNumber evidence="1">2.7.11.1</ecNumber>
    </recommendedName>
</protein>
<dbReference type="Gene3D" id="1.50.10.10">
    <property type="match status" value="1"/>
</dbReference>
<dbReference type="Pfam" id="PF25816">
    <property type="entry name" value="RamC_N"/>
    <property type="match status" value="1"/>
</dbReference>
<dbReference type="InterPro" id="IPR058053">
    <property type="entry name" value="RamC_C"/>
</dbReference>
<dbReference type="Proteomes" id="UP001597419">
    <property type="component" value="Unassembled WGS sequence"/>
</dbReference>
<name>A0ABW5GB45_9PSEU</name>
<dbReference type="PANTHER" id="PTHR24363:SF0">
    <property type="entry name" value="SERINE_THREONINE KINASE LIKE DOMAIN CONTAINING 1"/>
    <property type="match status" value="1"/>
</dbReference>
<comment type="catalytic activity">
    <reaction evidence="8">
        <text>L-seryl-[protein] + ATP = O-phospho-L-seryl-[protein] + ADP + H(+)</text>
        <dbReference type="Rhea" id="RHEA:17989"/>
        <dbReference type="Rhea" id="RHEA-COMP:9863"/>
        <dbReference type="Rhea" id="RHEA-COMP:11604"/>
        <dbReference type="ChEBI" id="CHEBI:15378"/>
        <dbReference type="ChEBI" id="CHEBI:29999"/>
        <dbReference type="ChEBI" id="CHEBI:30616"/>
        <dbReference type="ChEBI" id="CHEBI:83421"/>
        <dbReference type="ChEBI" id="CHEBI:456216"/>
        <dbReference type="EC" id="2.7.11.1"/>
    </reaction>
</comment>
<comment type="catalytic activity">
    <reaction evidence="7">
        <text>L-threonyl-[protein] + ATP = O-phospho-L-threonyl-[protein] + ADP + H(+)</text>
        <dbReference type="Rhea" id="RHEA:46608"/>
        <dbReference type="Rhea" id="RHEA-COMP:11060"/>
        <dbReference type="Rhea" id="RHEA-COMP:11605"/>
        <dbReference type="ChEBI" id="CHEBI:15378"/>
        <dbReference type="ChEBI" id="CHEBI:30013"/>
        <dbReference type="ChEBI" id="CHEBI:30616"/>
        <dbReference type="ChEBI" id="CHEBI:61977"/>
        <dbReference type="ChEBI" id="CHEBI:456216"/>
        <dbReference type="EC" id="2.7.11.1"/>
    </reaction>
</comment>
<dbReference type="EC" id="2.7.11.1" evidence="1"/>
<dbReference type="EMBL" id="JBHUKU010000001">
    <property type="protein sequence ID" value="MFD2457110.1"/>
    <property type="molecule type" value="Genomic_DNA"/>
</dbReference>
<keyword evidence="2" id="KW-0723">Serine/threonine-protein kinase</keyword>
<evidence type="ECO:0000256" key="8">
    <source>
        <dbReference type="ARBA" id="ARBA00048679"/>
    </source>
</evidence>
<proteinExistence type="predicted"/>
<evidence type="ECO:0000256" key="2">
    <source>
        <dbReference type="ARBA" id="ARBA00022527"/>
    </source>
</evidence>
<keyword evidence="5" id="KW-0418">Kinase</keyword>
<dbReference type="SUPFAM" id="SSF56112">
    <property type="entry name" value="Protein kinase-like (PK-like)"/>
    <property type="match status" value="1"/>
</dbReference>
<dbReference type="PROSITE" id="PS50011">
    <property type="entry name" value="PROTEIN_KINASE_DOM"/>
    <property type="match status" value="1"/>
</dbReference>
<organism evidence="10 11">
    <name type="scientific">Amycolatopsis samaneae</name>
    <dbReference type="NCBI Taxonomy" id="664691"/>
    <lineage>
        <taxon>Bacteria</taxon>
        <taxon>Bacillati</taxon>
        <taxon>Actinomycetota</taxon>
        <taxon>Actinomycetes</taxon>
        <taxon>Pseudonocardiales</taxon>
        <taxon>Pseudonocardiaceae</taxon>
        <taxon>Amycolatopsis</taxon>
    </lineage>
</organism>
<keyword evidence="3" id="KW-0808">Transferase</keyword>
<sequence>MSELERYALAITADPDYYDDPARTDDEPFEVAGMKLPAGWSRGRHGLWVSFAPPGELPAQGWKIHVSARWHEAEKTIRDVLAYCVAHAVAVKFLRSEFAVRLTNGKYAPRSSSGKVLTLYPADDSALEEVLRDLGELLAGREGPYVLSDLRVGSGPVFVRFGGFADRTMLDRDGRRVPAIEAPDGRLVPDVRQPVFTPPNWAAVPAFLEPLIERFERDAAKPLPFEITGVLHFSNGGGVYRGKLVKGPEVVLKEARPHAGVDHLGQDAVIRLHREREVLIRLRDKGFVPALHEHLVVGEHYFLALEHVEGATLYQELSLRNPLLRPQADKAQRTAYLAWLVPILEELSRILDELHDRGIAFGDVHPQNVILRPDGRLCLIDFEAATDLGCESGSPMAAPGFRPPPGMKPGAADWYSFGCLALFAFLPLTSIMELDRTRSVPLLAAVGEEFPAAKGLVARVGKTLSLDGSETSPVVPERWGSRTARSIVDAVLDSASPERDDRLYPGDAMQLPGDGLGLAHGAAGVLYALSAASYDVPAEHVSWLERRALANHAGAPGLLHGQIGIALAAAHLGKVDTAREILARNRTAESELVAAHYAGGLAGLVLAKVELGELLGDRLLEQALVHGHDLRGLVTGKPARVAPPDAPGLSRGYAGISLALCRLYDLTHDRLWLDAAQEALLRDLARCTADDTGAWYVDDGRRLLPYLADGGAGVALAADAILRHREDPALAVSRDALRRGCAVPAWSAHVGLFGGRAGLVAYSRRVEELPTLLRHAIVTGNGGIAFAGDQLLRLSMDLATGAAGVLLGASAAQTGGPVLPGLGWCAGQADRSPV</sequence>
<dbReference type="NCBIfam" id="NF038151">
    <property type="entry name" value="lanthi_synth_III"/>
    <property type="match status" value="1"/>
</dbReference>
<dbReference type="InterPro" id="IPR057929">
    <property type="entry name" value="RamC_N"/>
</dbReference>
<comment type="caution">
    <text evidence="10">The sequence shown here is derived from an EMBL/GenBank/DDBJ whole genome shotgun (WGS) entry which is preliminary data.</text>
</comment>
<dbReference type="InterPro" id="IPR053524">
    <property type="entry name" value="Aerial_hyphae_peptide-synth"/>
</dbReference>
<keyword evidence="11" id="KW-1185">Reference proteome</keyword>
<reference evidence="11" key="1">
    <citation type="journal article" date="2019" name="Int. J. Syst. Evol. Microbiol.">
        <title>The Global Catalogue of Microorganisms (GCM) 10K type strain sequencing project: providing services to taxonomists for standard genome sequencing and annotation.</title>
        <authorList>
            <consortium name="The Broad Institute Genomics Platform"/>
            <consortium name="The Broad Institute Genome Sequencing Center for Infectious Disease"/>
            <person name="Wu L."/>
            <person name="Ma J."/>
        </authorList>
    </citation>
    <scope>NUCLEOTIDE SEQUENCE [LARGE SCALE GENOMIC DNA]</scope>
    <source>
        <strain evidence="11">CGMCC 4.7643</strain>
    </source>
</reference>
<evidence type="ECO:0000256" key="3">
    <source>
        <dbReference type="ARBA" id="ARBA00022679"/>
    </source>
</evidence>
<dbReference type="SMART" id="SM00220">
    <property type="entry name" value="S_TKc"/>
    <property type="match status" value="1"/>
</dbReference>
<dbReference type="PANTHER" id="PTHR24363">
    <property type="entry name" value="SERINE/THREONINE PROTEIN KINASE"/>
    <property type="match status" value="1"/>
</dbReference>
<dbReference type="InterPro" id="IPR011009">
    <property type="entry name" value="Kinase-like_dom_sf"/>
</dbReference>
<dbReference type="InterPro" id="IPR012341">
    <property type="entry name" value="6hp_glycosidase-like_sf"/>
</dbReference>
<dbReference type="InterPro" id="IPR007822">
    <property type="entry name" value="LANC-like"/>
</dbReference>
<dbReference type="SUPFAM" id="SSF158745">
    <property type="entry name" value="LanC-like"/>
    <property type="match status" value="1"/>
</dbReference>
<evidence type="ECO:0000313" key="11">
    <source>
        <dbReference type="Proteomes" id="UP001597419"/>
    </source>
</evidence>
<evidence type="ECO:0000256" key="4">
    <source>
        <dbReference type="ARBA" id="ARBA00022741"/>
    </source>
</evidence>
<evidence type="ECO:0000259" key="9">
    <source>
        <dbReference type="PROSITE" id="PS50011"/>
    </source>
</evidence>
<dbReference type="Pfam" id="PF00069">
    <property type="entry name" value="Pkinase"/>
    <property type="match status" value="1"/>
</dbReference>
<dbReference type="InterPro" id="IPR000719">
    <property type="entry name" value="Prot_kinase_dom"/>
</dbReference>
<dbReference type="SMART" id="SM01260">
    <property type="entry name" value="LANC_like"/>
    <property type="match status" value="1"/>
</dbReference>
<evidence type="ECO:0000256" key="1">
    <source>
        <dbReference type="ARBA" id="ARBA00012513"/>
    </source>
</evidence>
<feature type="domain" description="Protein kinase" evidence="9">
    <location>
        <begin position="225"/>
        <end position="523"/>
    </location>
</feature>
<evidence type="ECO:0000313" key="10">
    <source>
        <dbReference type="EMBL" id="MFD2457110.1"/>
    </source>
</evidence>
<evidence type="ECO:0000256" key="7">
    <source>
        <dbReference type="ARBA" id="ARBA00047899"/>
    </source>
</evidence>
<accession>A0ABW5GB45</accession>
<keyword evidence="6" id="KW-0067">ATP-binding</keyword>